<gene>
    <name evidence="3" type="ORF">KK060_02220</name>
</gene>
<keyword evidence="4" id="KW-1185">Reference proteome</keyword>
<dbReference type="PROSITE" id="PS51318">
    <property type="entry name" value="TAT"/>
    <property type="match status" value="1"/>
</dbReference>
<reference evidence="3 4" key="1">
    <citation type="submission" date="2021-05" db="EMBL/GenBank/DDBJ databases">
        <title>A Polyphasic approach of four new species of the genus Ohtaekwangia: Ohtaekwangia histidinii sp. nov., Ohtaekwangia cretensis sp. nov., Ohtaekwangia indiensis sp. nov., Ohtaekwangia reichenbachii sp. nov. from diverse environment.</title>
        <authorList>
            <person name="Octaviana S."/>
        </authorList>
    </citation>
    <scope>NUCLEOTIDE SEQUENCE [LARGE SCALE GENOMIC DNA]</scope>
    <source>
        <strain evidence="3 4">PWU20</strain>
    </source>
</reference>
<keyword evidence="1" id="KW-0732">Signal</keyword>
<dbReference type="PANTHER" id="PTHR47495">
    <property type="entry name" value="ALDEHYDE DEHYDROGENASE"/>
    <property type="match status" value="1"/>
</dbReference>
<feature type="chain" id="PRO_5046858651" evidence="1">
    <location>
        <begin position="35"/>
        <end position="721"/>
    </location>
</feature>
<dbReference type="InterPro" id="IPR008274">
    <property type="entry name" value="AldOxase/xan_DH_MoCoBD1"/>
</dbReference>
<evidence type="ECO:0000256" key="1">
    <source>
        <dbReference type="SAM" id="SignalP"/>
    </source>
</evidence>
<dbReference type="SUPFAM" id="SSF56003">
    <property type="entry name" value="Molybdenum cofactor-binding domain"/>
    <property type="match status" value="2"/>
</dbReference>
<protein>
    <submittedName>
        <fullName evidence="3">Molybdopterin-dependent oxidoreductase</fullName>
    </submittedName>
</protein>
<dbReference type="Pfam" id="PF10518">
    <property type="entry name" value="TAT_signal"/>
    <property type="match status" value="1"/>
</dbReference>
<dbReference type="Proteomes" id="UP000772618">
    <property type="component" value="Unassembled WGS sequence"/>
</dbReference>
<dbReference type="InterPro" id="IPR000674">
    <property type="entry name" value="Ald_Oxase/Xan_DH_a/b"/>
</dbReference>
<sequence length="721" mass="80084">METSAKNLSRRNFLKLTGLTGAALSLGFYSTAKAKEGSIVSTDTANNLGIELNAWITIDTTGKVTIVNHRSEMGQGSYQAVPQIIAEELEVDLNDVNIVFGVGNNAKYGNQITGGSSTVRGIYKKLLKLSATAREMLKLAASNKLGVPISELYAENGFIIHKASGKKLGYGELVEAASKLEPPKDVALKHPKDYKILRKPLPRQDTPLKVNGKAIFGIDKKLPGMLYAVVERNPRFLGKVKSFDDTAARAIPGVKHVLKVQMNVFSHKREGVAVVADNLWSAMQGRKALKVEWDDAGFEHHSTEQLYSKMRDQLKEEPISFKTKGNFKNVMEKETRKLEAIYETPYESHSCIEPVNCIANVTGDRVEIWGPIQGPDWIQSDISTQLGIPLENVTVNMTFLGGGFGRKAFTDYPHEAVMISKEIKTPVQVVWTREDDMTQGPFRPGMVYQCKAALTDDGRIRGFETKMAGQNMDHQNPGANKGSYNSSVTEGFLETYFNSLPHYNFGDVPLESPVPVMWWRSVYSSTNAFAFESFMDELAISVNKDALEFRRQHIWDERYHELISKLEQVSGWKSKSKNSGYGVAITECFSSIVGEVVKVSKKADGKLKIDKVWAVMDCGWYVNPDTIRAQVEGSIIMALGAAIKHETHFKDGKAVERNFDTYKLPRITDTPEIEVHIMENDEKAGGVGEPALPPFAPALTNAIFDLTGKRIRTLPFTLEEV</sequence>
<feature type="signal peptide" evidence="1">
    <location>
        <begin position="1"/>
        <end position="34"/>
    </location>
</feature>
<dbReference type="InterPro" id="IPR012368">
    <property type="entry name" value="OxRdtase_Mopterin-bd_su_IorB"/>
</dbReference>
<dbReference type="InterPro" id="IPR046867">
    <property type="entry name" value="AldOxase/xan_DH_MoCoBD2"/>
</dbReference>
<dbReference type="PIRSF" id="PIRSF036389">
    <property type="entry name" value="IOR_B"/>
    <property type="match status" value="1"/>
</dbReference>
<dbReference type="NCBIfam" id="TIGR01409">
    <property type="entry name" value="TAT_signal_seq"/>
    <property type="match status" value="1"/>
</dbReference>
<dbReference type="EMBL" id="JAHESD010000003">
    <property type="protein sequence ID" value="MBT1702072.1"/>
    <property type="molecule type" value="Genomic_DNA"/>
</dbReference>
<name>A0ABS5VKV0_9BACT</name>
<dbReference type="Pfam" id="PF02738">
    <property type="entry name" value="MoCoBD_1"/>
    <property type="match status" value="1"/>
</dbReference>
<evidence type="ECO:0000313" key="3">
    <source>
        <dbReference type="EMBL" id="MBT1702072.1"/>
    </source>
</evidence>
<organism evidence="3 4">
    <name type="scientific">Chryseosolibacter indicus</name>
    <dbReference type="NCBI Taxonomy" id="2782351"/>
    <lineage>
        <taxon>Bacteria</taxon>
        <taxon>Pseudomonadati</taxon>
        <taxon>Bacteroidota</taxon>
        <taxon>Cytophagia</taxon>
        <taxon>Cytophagales</taxon>
        <taxon>Chryseotaleaceae</taxon>
        <taxon>Chryseosolibacter</taxon>
    </lineage>
</organism>
<feature type="domain" description="Aldehyde oxidase/xanthine dehydrogenase a/b hammerhead" evidence="2">
    <location>
        <begin position="211"/>
        <end position="297"/>
    </location>
</feature>
<dbReference type="PANTHER" id="PTHR47495:SF2">
    <property type="entry name" value="ALDEHYDE DEHYDROGENASE"/>
    <property type="match status" value="1"/>
</dbReference>
<comment type="caution">
    <text evidence="3">The sequence shown here is derived from an EMBL/GenBank/DDBJ whole genome shotgun (WGS) entry which is preliminary data.</text>
</comment>
<dbReference type="InterPro" id="IPR052516">
    <property type="entry name" value="N-heterocyclic_Hydroxylase"/>
</dbReference>
<dbReference type="RefSeq" id="WP_254151766.1">
    <property type="nucleotide sequence ID" value="NZ_JAHESD010000003.1"/>
</dbReference>
<dbReference type="SMART" id="SM01008">
    <property type="entry name" value="Ald_Xan_dh_C"/>
    <property type="match status" value="1"/>
</dbReference>
<dbReference type="Pfam" id="PF20256">
    <property type="entry name" value="MoCoBD_2"/>
    <property type="match status" value="2"/>
</dbReference>
<accession>A0ABS5VKV0</accession>
<dbReference type="Gene3D" id="3.30.365.10">
    <property type="entry name" value="Aldehyde oxidase/xanthine dehydrogenase, molybdopterin binding domain"/>
    <property type="match status" value="4"/>
</dbReference>
<dbReference type="Gene3D" id="3.90.1170.50">
    <property type="entry name" value="Aldehyde oxidase/xanthine dehydrogenase, a/b hammerhead"/>
    <property type="match status" value="1"/>
</dbReference>
<dbReference type="InterPro" id="IPR006311">
    <property type="entry name" value="TAT_signal"/>
</dbReference>
<proteinExistence type="predicted"/>
<dbReference type="InterPro" id="IPR037165">
    <property type="entry name" value="AldOxase/xan_DH_Mopterin-bd_sf"/>
</dbReference>
<evidence type="ECO:0000259" key="2">
    <source>
        <dbReference type="SMART" id="SM01008"/>
    </source>
</evidence>
<evidence type="ECO:0000313" key="4">
    <source>
        <dbReference type="Proteomes" id="UP000772618"/>
    </source>
</evidence>
<dbReference type="InterPro" id="IPR019546">
    <property type="entry name" value="TAT_signal_bac_arc"/>
</dbReference>